<evidence type="ECO:0000313" key="1">
    <source>
        <dbReference type="EMBL" id="MFC4711841.1"/>
    </source>
</evidence>
<dbReference type="Proteomes" id="UP001595932">
    <property type="component" value="Unassembled WGS sequence"/>
</dbReference>
<organism evidence="1 2">
    <name type="scientific">Planococcus dechangensis</name>
    <dbReference type="NCBI Taxonomy" id="1176255"/>
    <lineage>
        <taxon>Bacteria</taxon>
        <taxon>Bacillati</taxon>
        <taxon>Bacillota</taxon>
        <taxon>Bacilli</taxon>
        <taxon>Bacillales</taxon>
        <taxon>Caryophanaceae</taxon>
        <taxon>Planococcus</taxon>
    </lineage>
</organism>
<dbReference type="SUPFAM" id="SSF54506">
    <property type="entry name" value="Diaminopimelate epimerase-like"/>
    <property type="match status" value="1"/>
</dbReference>
<reference evidence="2" key="1">
    <citation type="journal article" date="2019" name="Int. J. Syst. Evol. Microbiol.">
        <title>The Global Catalogue of Microorganisms (GCM) 10K type strain sequencing project: providing services to taxonomists for standard genome sequencing and annotation.</title>
        <authorList>
            <consortium name="The Broad Institute Genomics Platform"/>
            <consortium name="The Broad Institute Genome Sequencing Center for Infectious Disease"/>
            <person name="Wu L."/>
            <person name="Ma J."/>
        </authorList>
    </citation>
    <scope>NUCLEOTIDE SEQUENCE [LARGE SCALE GENOMIC DNA]</scope>
    <source>
        <strain evidence="2">CGMCC 1.12151</strain>
    </source>
</reference>
<name>A0ABV9M7R4_9BACL</name>
<dbReference type="RefSeq" id="WP_377276654.1">
    <property type="nucleotide sequence ID" value="NZ_JBHSGL010000005.1"/>
</dbReference>
<dbReference type="InterPro" id="IPR003719">
    <property type="entry name" value="Phenazine_PhzF-like"/>
</dbReference>
<dbReference type="EMBL" id="JBHSGL010000005">
    <property type="protein sequence ID" value="MFC4711841.1"/>
    <property type="molecule type" value="Genomic_DNA"/>
</dbReference>
<dbReference type="Pfam" id="PF02567">
    <property type="entry name" value="PhzC-PhzF"/>
    <property type="match status" value="1"/>
</dbReference>
<dbReference type="Gene3D" id="3.10.310.10">
    <property type="entry name" value="Diaminopimelate Epimerase, Chain A, domain 1"/>
    <property type="match status" value="2"/>
</dbReference>
<sequence>MKTLDYTLVDVFTAAPFGGNQLAVIEARPDLTTEMMQKIAAELNLSETVFVFPPTKGENIRKLRIFTPQMELPMAGHPTIGAAYVLASSETVQTNDGRNDWVLEEQIGDIPVSVHKGKGQILTVEMTQPVPIFNKALHDRKLAAQLLSLTEQELHPDLPVQTVSSGVPFLFIPLRSLESIRRVHFRLDVWERHFSNHPDTQHIFTFTTETEDAESAVHGRMFAPAMGIAEDPATGAASGPLGAYLVEHGALPTADTGVFTIRSEQGYEMGRPSTIDITVTGQVGSIEKVKIGGSSVIIGKGRLFF</sequence>
<dbReference type="NCBIfam" id="TIGR00654">
    <property type="entry name" value="PhzF_family"/>
    <property type="match status" value="1"/>
</dbReference>
<keyword evidence="2" id="KW-1185">Reference proteome</keyword>
<accession>A0ABV9M7R4</accession>
<dbReference type="PIRSF" id="PIRSF016184">
    <property type="entry name" value="PhzC_PhzF"/>
    <property type="match status" value="1"/>
</dbReference>
<dbReference type="PANTHER" id="PTHR13774">
    <property type="entry name" value="PHENAZINE BIOSYNTHESIS PROTEIN"/>
    <property type="match status" value="1"/>
</dbReference>
<evidence type="ECO:0000313" key="2">
    <source>
        <dbReference type="Proteomes" id="UP001595932"/>
    </source>
</evidence>
<protein>
    <submittedName>
        <fullName evidence="1">PhzF family phenazine biosynthesis protein</fullName>
    </submittedName>
</protein>
<proteinExistence type="predicted"/>
<comment type="caution">
    <text evidence="1">The sequence shown here is derived from an EMBL/GenBank/DDBJ whole genome shotgun (WGS) entry which is preliminary data.</text>
</comment>
<gene>
    <name evidence="1" type="ORF">ACFO5U_03200</name>
</gene>
<dbReference type="PANTHER" id="PTHR13774:SF32">
    <property type="entry name" value="ANTISENSE-ENHANCING SEQUENCE 1"/>
    <property type="match status" value="1"/>
</dbReference>